<comment type="caution">
    <text evidence="2">The sequence shown here is derived from an EMBL/GenBank/DDBJ whole genome shotgun (WGS) entry which is preliminary data.</text>
</comment>
<feature type="compositionally biased region" description="Low complexity" evidence="1">
    <location>
        <begin position="85"/>
        <end position="95"/>
    </location>
</feature>
<feature type="region of interest" description="Disordered" evidence="1">
    <location>
        <begin position="21"/>
        <end position="40"/>
    </location>
</feature>
<accession>A0A8H7UXL2</accession>
<name>A0A8H7UXL2_9FUNG</name>
<protein>
    <submittedName>
        <fullName evidence="2">Uncharacterized protein</fullName>
    </submittedName>
</protein>
<feature type="region of interest" description="Disordered" evidence="1">
    <location>
        <begin position="62"/>
        <end position="95"/>
    </location>
</feature>
<feature type="region of interest" description="Disordered" evidence="1">
    <location>
        <begin position="116"/>
        <end position="217"/>
    </location>
</feature>
<dbReference type="Proteomes" id="UP000650833">
    <property type="component" value="Unassembled WGS sequence"/>
</dbReference>
<keyword evidence="3" id="KW-1185">Reference proteome</keyword>
<evidence type="ECO:0000256" key="1">
    <source>
        <dbReference type="SAM" id="MobiDB-lite"/>
    </source>
</evidence>
<proteinExistence type="predicted"/>
<gene>
    <name evidence="2" type="ORF">INT46_011383</name>
</gene>
<feature type="compositionally biased region" description="Low complexity" evidence="1">
    <location>
        <begin position="182"/>
        <end position="200"/>
    </location>
</feature>
<dbReference type="AlphaFoldDB" id="A0A8H7UXL2"/>
<dbReference type="EMBL" id="JAEPRC010000414">
    <property type="protein sequence ID" value="KAG2197812.1"/>
    <property type="molecule type" value="Genomic_DNA"/>
</dbReference>
<reference evidence="2" key="1">
    <citation type="submission" date="2020-12" db="EMBL/GenBank/DDBJ databases">
        <title>Metabolic potential, ecology and presence of endohyphal bacteria is reflected in genomic diversity of Mucoromycotina.</title>
        <authorList>
            <person name="Muszewska A."/>
            <person name="Okrasinska A."/>
            <person name="Steczkiewicz K."/>
            <person name="Drgas O."/>
            <person name="Orlowska M."/>
            <person name="Perlinska-Lenart U."/>
            <person name="Aleksandrzak-Piekarczyk T."/>
            <person name="Szatraj K."/>
            <person name="Zielenkiewicz U."/>
            <person name="Pilsyk S."/>
            <person name="Malc E."/>
            <person name="Mieczkowski P."/>
            <person name="Kruszewska J.S."/>
            <person name="Biernat P."/>
            <person name="Pawlowska J."/>
        </authorList>
    </citation>
    <scope>NUCLEOTIDE SEQUENCE</scope>
    <source>
        <strain evidence="2">CBS 226.32</strain>
    </source>
</reference>
<dbReference type="OrthoDB" id="2290888at2759"/>
<organism evidence="2 3">
    <name type="scientific">Mucor plumbeus</name>
    <dbReference type="NCBI Taxonomy" id="97098"/>
    <lineage>
        <taxon>Eukaryota</taxon>
        <taxon>Fungi</taxon>
        <taxon>Fungi incertae sedis</taxon>
        <taxon>Mucoromycota</taxon>
        <taxon>Mucoromycotina</taxon>
        <taxon>Mucoromycetes</taxon>
        <taxon>Mucorales</taxon>
        <taxon>Mucorineae</taxon>
        <taxon>Mucoraceae</taxon>
        <taxon>Mucor</taxon>
    </lineage>
</organism>
<sequence length="234" mass="26835">MITNHHQNYIHSRNNLVKSNSYHGNVPYHRKSLADTSQPNYMVLPSPMNRISRASTMSTIMEKQHPPRTITPPPQQNNRNKKRNSSNSNRISASNLMEDDIPLALLAYKKGYTNMSPSNSSTANVDNSSRPLSSSNIHSTHSQLSDKLLVKKKKHRQQQQQLHQQQPPTKRKKKHVPYQIKTNTESNTSQSSTVVSTPTIIEKKEQPRKKKKKMSFNKNWFSSLRKLLSISSKK</sequence>
<evidence type="ECO:0000313" key="3">
    <source>
        <dbReference type="Proteomes" id="UP000650833"/>
    </source>
</evidence>
<feature type="compositionally biased region" description="Polar residues" evidence="1">
    <location>
        <begin position="116"/>
        <end position="142"/>
    </location>
</feature>
<feature type="compositionally biased region" description="Basic residues" evidence="1">
    <location>
        <begin position="206"/>
        <end position="215"/>
    </location>
</feature>
<evidence type="ECO:0000313" key="2">
    <source>
        <dbReference type="EMBL" id="KAG2197812.1"/>
    </source>
</evidence>